<dbReference type="SUPFAM" id="SSF56112">
    <property type="entry name" value="Protein kinase-like (PK-like)"/>
    <property type="match status" value="1"/>
</dbReference>
<keyword evidence="6" id="KW-0067">ATP-binding</keyword>
<dbReference type="EnsemblPlants" id="MELO3C008203.2.1">
    <property type="protein sequence ID" value="MELO3C008203.2.1"/>
    <property type="gene ID" value="MELO3C008203.2"/>
</dbReference>
<evidence type="ECO:0000256" key="5">
    <source>
        <dbReference type="ARBA" id="ARBA00022741"/>
    </source>
</evidence>
<feature type="domain" description="LysM" evidence="13">
    <location>
        <begin position="237"/>
        <end position="285"/>
    </location>
</feature>
<evidence type="ECO:0008006" key="15">
    <source>
        <dbReference type="Google" id="ProtNLM"/>
    </source>
</evidence>
<dbReference type="GO" id="GO:0051707">
    <property type="term" value="P:response to other organism"/>
    <property type="evidence" value="ECO:0007669"/>
    <property type="project" value="UniProtKB-ARBA"/>
</dbReference>
<dbReference type="Pfam" id="PF23446">
    <property type="entry name" value="LysM1_NFP_LYK"/>
    <property type="match status" value="1"/>
</dbReference>
<dbReference type="PANTHER" id="PTHR45927">
    <property type="entry name" value="LYSM-DOMAIN RECEPTOR-LIKE KINASE-RELATED"/>
    <property type="match status" value="1"/>
</dbReference>
<dbReference type="Gramene" id="MELO3C008203.2.1">
    <property type="protein sequence ID" value="MELO3C008203.2.1"/>
    <property type="gene ID" value="MELO3C008203.2"/>
</dbReference>
<keyword evidence="5" id="KW-0547">Nucleotide-binding</keyword>
<comment type="subcellular location">
    <subcellularLocation>
        <location evidence="1">Cell membrane</location>
        <topology evidence="1">Single-pass membrane protein</topology>
    </subcellularLocation>
</comment>
<feature type="compositionally biased region" description="Polar residues" evidence="10">
    <location>
        <begin position="716"/>
        <end position="725"/>
    </location>
</feature>
<dbReference type="PROSITE" id="PS51782">
    <property type="entry name" value="LYSM"/>
    <property type="match status" value="1"/>
</dbReference>
<keyword evidence="7 11" id="KW-1133">Transmembrane helix</keyword>
<keyword evidence="2" id="KW-1003">Cell membrane</keyword>
<dbReference type="GO" id="GO:0005886">
    <property type="term" value="C:plasma membrane"/>
    <property type="evidence" value="ECO:0007669"/>
    <property type="project" value="UniProtKB-SubCell"/>
</dbReference>
<name>A0A9I9CTJ2_CUCME</name>
<dbReference type="GO" id="GO:0005524">
    <property type="term" value="F:ATP binding"/>
    <property type="evidence" value="ECO:0007669"/>
    <property type="project" value="UniProtKB-KW"/>
</dbReference>
<accession>A0A9I9CTJ2</accession>
<dbReference type="Pfam" id="PF23472">
    <property type="entry name" value="LysM2_CERK1_LYK3_4_5"/>
    <property type="match status" value="1"/>
</dbReference>
<keyword evidence="9" id="KW-1015">Disulfide bond</keyword>
<evidence type="ECO:0000256" key="7">
    <source>
        <dbReference type="ARBA" id="ARBA00022989"/>
    </source>
</evidence>
<evidence type="ECO:0000256" key="2">
    <source>
        <dbReference type="ARBA" id="ARBA00022475"/>
    </source>
</evidence>
<evidence type="ECO:0000259" key="13">
    <source>
        <dbReference type="PROSITE" id="PS51782"/>
    </source>
</evidence>
<dbReference type="InterPro" id="IPR052611">
    <property type="entry name" value="Plant_RLK_LysM"/>
</dbReference>
<dbReference type="InterPro" id="IPR056561">
    <property type="entry name" value="NFP_LYK_LysM1"/>
</dbReference>
<proteinExistence type="predicted"/>
<dbReference type="GO" id="GO:0004672">
    <property type="term" value="F:protein kinase activity"/>
    <property type="evidence" value="ECO:0007669"/>
    <property type="project" value="InterPro"/>
</dbReference>
<evidence type="ECO:0000256" key="9">
    <source>
        <dbReference type="ARBA" id="ARBA00023157"/>
    </source>
</evidence>
<evidence type="ECO:0000259" key="12">
    <source>
        <dbReference type="PROSITE" id="PS50011"/>
    </source>
</evidence>
<evidence type="ECO:0000256" key="4">
    <source>
        <dbReference type="ARBA" id="ARBA00022729"/>
    </source>
</evidence>
<dbReference type="InterPro" id="IPR000719">
    <property type="entry name" value="Prot_kinase_dom"/>
</dbReference>
<dbReference type="Pfam" id="PF23473">
    <property type="entry name" value="LysM3_LYK4_5"/>
    <property type="match status" value="1"/>
</dbReference>
<dbReference type="Gene3D" id="3.30.200.20">
    <property type="entry name" value="Phosphorylase Kinase, domain 1"/>
    <property type="match status" value="1"/>
</dbReference>
<dbReference type="InterPro" id="IPR056563">
    <property type="entry name" value="LysM3_LYK4_5"/>
</dbReference>
<dbReference type="SMART" id="SM00257">
    <property type="entry name" value="LysM"/>
    <property type="match status" value="1"/>
</dbReference>
<dbReference type="InterPro" id="IPR018392">
    <property type="entry name" value="LysM"/>
</dbReference>
<dbReference type="Pfam" id="PF00069">
    <property type="entry name" value="Pkinase"/>
    <property type="match status" value="1"/>
</dbReference>
<evidence type="ECO:0000256" key="11">
    <source>
        <dbReference type="SAM" id="Phobius"/>
    </source>
</evidence>
<dbReference type="InterPro" id="IPR056562">
    <property type="entry name" value="LysM2_CERK1_LYK3_4_5"/>
</dbReference>
<feature type="transmembrane region" description="Helical" evidence="11">
    <location>
        <begin position="326"/>
        <end position="350"/>
    </location>
</feature>
<reference evidence="14" key="1">
    <citation type="submission" date="2023-03" db="UniProtKB">
        <authorList>
            <consortium name="EnsemblPlants"/>
        </authorList>
    </citation>
    <scope>IDENTIFICATION</scope>
</reference>
<evidence type="ECO:0000256" key="3">
    <source>
        <dbReference type="ARBA" id="ARBA00022692"/>
    </source>
</evidence>
<dbReference type="PROSITE" id="PS50011">
    <property type="entry name" value="PROTEIN_KINASE_DOM"/>
    <property type="match status" value="1"/>
</dbReference>
<dbReference type="Gene3D" id="1.10.510.10">
    <property type="entry name" value="Transferase(Phosphotransferase) domain 1"/>
    <property type="match status" value="1"/>
</dbReference>
<keyword evidence="4" id="KW-0732">Signal</keyword>
<dbReference type="FunFam" id="1.10.510.10:FF:000468">
    <property type="entry name" value="PTI1-like tyrosine-protein kinase 3"/>
    <property type="match status" value="1"/>
</dbReference>
<sequence>DSCLCPPKNLVPPPPKKKIKKFLIFFKCLLLDPRGINLHKLFNCFVEVFVIPWEMAIVINVLFLRTLVLFIWLVSSAFGESSLSCDSMLSNAFGFHCNGNETLMQCGTFAVLFANTEFSSLFNLSFYLGINQFAIAEINGFSADTEFLPKNQPLLIPIECKCNGSFFIAELTKTSIKGESFYSIAESLEGLTTCKAIKEKNPGVSPWGLGDSIRLLIPMRCGCPSSYAGVPKPRLLISYPVRQGDTIFNLATNFNTTPESIITANSRSLPTFKPQSLVPFSTLLIPVNGEPILGSLAKPKQPNLHLPSTSIPTINPHKNKAKMLHLGVYIALGVTILGVCIAAITCFLVIKVKKDKQKKTQKSYEERGDMELQQLSLSIRTASDKKFSFEGSQDTFDSHLFESNASKMLISMYTVEEIRKATENFNPTNQIEGSMYQGRLNGKNMAIKRTENETISKIEFNLLHEIKHPSILRLLGICLTEDPDSFLVFEYAKNGSLKDWLHGGLAMKNQFIISCYCFLTWSQRLHICLDIAAGLQHMHHVMKPVYVHRNIKSRNIFLDEDFNARIGNFGMAKCVQNDIEDPKFCSSNPASWSLGYLAPEYIHQGIISPTIDIFAYGVILLEVLSGKPPITKPNANGEGSVRLTEKIKVIMESDNENEPREWMDSALGDNYPFDAAIKLAKLARACVDEDPSLRPSAAEVFDRLSRMVEELPEGDQSVSCESSTKPLVKGLQASETNP</sequence>
<evidence type="ECO:0000256" key="6">
    <source>
        <dbReference type="ARBA" id="ARBA00022840"/>
    </source>
</evidence>
<evidence type="ECO:0000256" key="8">
    <source>
        <dbReference type="ARBA" id="ARBA00023136"/>
    </source>
</evidence>
<evidence type="ECO:0000256" key="10">
    <source>
        <dbReference type="SAM" id="MobiDB-lite"/>
    </source>
</evidence>
<feature type="domain" description="Protein kinase" evidence="12">
    <location>
        <begin position="361"/>
        <end position="708"/>
    </location>
</feature>
<keyword evidence="3 11" id="KW-0812">Transmembrane</keyword>
<protein>
    <recommendedName>
        <fullName evidence="15">Protein LYK2</fullName>
    </recommendedName>
</protein>
<keyword evidence="8 11" id="KW-0472">Membrane</keyword>
<organism evidence="14">
    <name type="scientific">Cucumis melo</name>
    <name type="common">Muskmelon</name>
    <dbReference type="NCBI Taxonomy" id="3656"/>
    <lineage>
        <taxon>Eukaryota</taxon>
        <taxon>Viridiplantae</taxon>
        <taxon>Streptophyta</taxon>
        <taxon>Embryophyta</taxon>
        <taxon>Tracheophyta</taxon>
        <taxon>Spermatophyta</taxon>
        <taxon>Magnoliopsida</taxon>
        <taxon>eudicotyledons</taxon>
        <taxon>Gunneridae</taxon>
        <taxon>Pentapetalae</taxon>
        <taxon>rosids</taxon>
        <taxon>fabids</taxon>
        <taxon>Cucurbitales</taxon>
        <taxon>Cucurbitaceae</taxon>
        <taxon>Benincaseae</taxon>
        <taxon>Cucumis</taxon>
    </lineage>
</organism>
<dbReference type="PANTHER" id="PTHR45927:SF13">
    <property type="entry name" value="PROTEIN LYK2"/>
    <property type="match status" value="1"/>
</dbReference>
<feature type="region of interest" description="Disordered" evidence="10">
    <location>
        <begin position="711"/>
        <end position="738"/>
    </location>
</feature>
<dbReference type="Gene3D" id="3.10.350.10">
    <property type="entry name" value="LysM domain"/>
    <property type="match status" value="1"/>
</dbReference>
<dbReference type="InterPro" id="IPR011009">
    <property type="entry name" value="Kinase-like_dom_sf"/>
</dbReference>
<dbReference type="InterPro" id="IPR036779">
    <property type="entry name" value="LysM_dom_sf"/>
</dbReference>
<evidence type="ECO:0000256" key="1">
    <source>
        <dbReference type="ARBA" id="ARBA00004162"/>
    </source>
</evidence>
<dbReference type="AlphaFoldDB" id="A0A9I9CTJ2"/>
<evidence type="ECO:0000313" key="14">
    <source>
        <dbReference type="EnsemblPlants" id="MELO3C008203.2.1"/>
    </source>
</evidence>